<name>A0A0S6VXW7_9BACT</name>
<dbReference type="EMBL" id="DF820456">
    <property type="protein sequence ID" value="GAK50895.1"/>
    <property type="molecule type" value="Genomic_DNA"/>
</dbReference>
<dbReference type="SUPFAM" id="SSF158682">
    <property type="entry name" value="TerB-like"/>
    <property type="match status" value="1"/>
</dbReference>
<dbReference type="HOGENOM" id="CLU_1275622_0_0_0"/>
<reference evidence="1 2" key="1">
    <citation type="journal article" date="2015" name="PeerJ">
        <title>First genomic representation of candidate bacterial phylum KSB3 points to enhanced environmental sensing as a trigger of wastewater bulking.</title>
        <authorList>
            <person name="Sekiguchi Y."/>
            <person name="Ohashi A."/>
            <person name="Parks D.H."/>
            <person name="Yamauchi T."/>
            <person name="Tyson G.W."/>
            <person name="Hugenholtz P."/>
        </authorList>
    </citation>
    <scope>NUCLEOTIDE SEQUENCE [LARGE SCALE GENOMIC DNA]</scope>
</reference>
<gene>
    <name evidence="1" type="ORF">U14_02137</name>
</gene>
<organism evidence="1 2">
    <name type="scientific">Candidatus Moduliflexus flocculans</name>
    <dbReference type="NCBI Taxonomy" id="1499966"/>
    <lineage>
        <taxon>Bacteria</taxon>
        <taxon>Candidatus Moduliflexota</taxon>
        <taxon>Candidatus Moduliflexia</taxon>
        <taxon>Candidatus Moduliflexales</taxon>
        <taxon>Candidatus Moduliflexaceae</taxon>
    </lineage>
</organism>
<sequence>MFASRHPLADYSEETRIDYLSVIAALASVDQSISEAELTQLRLFCEAIGVNEMGIGSVLAVAADPMSLDLSAVTAHFAASDLKFTLLTDLLLMTHADDDVASEEKDLLNQAIARLGISAAQMQAIAGYVTNLRAAQAYKRGHDAEWRRIGGEIGDALKRQGIPLKCIVATDILNNANNRSEGAQAFQIGVLSAASACKNGQSKL</sequence>
<dbReference type="InterPro" id="IPR029024">
    <property type="entry name" value="TerB-like"/>
</dbReference>
<dbReference type="STRING" id="1499966.U14_02137"/>
<evidence type="ECO:0000313" key="1">
    <source>
        <dbReference type="EMBL" id="GAK50895.1"/>
    </source>
</evidence>
<dbReference type="Proteomes" id="UP000030700">
    <property type="component" value="Unassembled WGS sequence"/>
</dbReference>
<proteinExistence type="predicted"/>
<evidence type="ECO:0000313" key="2">
    <source>
        <dbReference type="Proteomes" id="UP000030700"/>
    </source>
</evidence>
<dbReference type="Gene3D" id="1.10.3680.10">
    <property type="entry name" value="TerB-like"/>
    <property type="match status" value="1"/>
</dbReference>
<dbReference type="AlphaFoldDB" id="A0A0S6VXW7"/>
<protein>
    <submittedName>
        <fullName evidence="1">Uncharacterized protein</fullName>
    </submittedName>
</protein>
<accession>A0A0S6VXW7</accession>
<keyword evidence="2" id="KW-1185">Reference proteome</keyword>